<organism evidence="1 2">
    <name type="scientific">Gymnopus androsaceus JB14</name>
    <dbReference type="NCBI Taxonomy" id="1447944"/>
    <lineage>
        <taxon>Eukaryota</taxon>
        <taxon>Fungi</taxon>
        <taxon>Dikarya</taxon>
        <taxon>Basidiomycota</taxon>
        <taxon>Agaricomycotina</taxon>
        <taxon>Agaricomycetes</taxon>
        <taxon>Agaricomycetidae</taxon>
        <taxon>Agaricales</taxon>
        <taxon>Marasmiineae</taxon>
        <taxon>Omphalotaceae</taxon>
        <taxon>Gymnopus</taxon>
    </lineage>
</organism>
<proteinExistence type="predicted"/>
<gene>
    <name evidence="1" type="ORF">BT96DRAFT_824596</name>
</gene>
<keyword evidence="2" id="KW-1185">Reference proteome</keyword>
<dbReference type="Proteomes" id="UP000799118">
    <property type="component" value="Unassembled WGS sequence"/>
</dbReference>
<feature type="non-terminal residue" evidence="1">
    <location>
        <position position="1"/>
    </location>
</feature>
<dbReference type="AlphaFoldDB" id="A0A6A4HHB0"/>
<evidence type="ECO:0000313" key="2">
    <source>
        <dbReference type="Proteomes" id="UP000799118"/>
    </source>
</evidence>
<protein>
    <recommendedName>
        <fullName evidence="3">DUF659 domain-containing protein</fullName>
    </recommendedName>
</protein>
<name>A0A6A4HHB0_9AGAR</name>
<accession>A0A6A4HHB0</accession>
<sequence length="60" mass="6577">KIISITCDNASANNKMIEELAEELPMFLGARSHVRCFAHVVNLTAKGVLIPYHILGVLLT</sequence>
<evidence type="ECO:0008006" key="3">
    <source>
        <dbReference type="Google" id="ProtNLM"/>
    </source>
</evidence>
<evidence type="ECO:0000313" key="1">
    <source>
        <dbReference type="EMBL" id="KAE9396504.1"/>
    </source>
</evidence>
<dbReference type="OrthoDB" id="2748837at2759"/>
<reference evidence="1" key="1">
    <citation type="journal article" date="2019" name="Environ. Microbiol.">
        <title>Fungal ecological strategies reflected in gene transcription - a case study of two litter decomposers.</title>
        <authorList>
            <person name="Barbi F."/>
            <person name="Kohler A."/>
            <person name="Barry K."/>
            <person name="Baskaran P."/>
            <person name="Daum C."/>
            <person name="Fauchery L."/>
            <person name="Ihrmark K."/>
            <person name="Kuo A."/>
            <person name="LaButti K."/>
            <person name="Lipzen A."/>
            <person name="Morin E."/>
            <person name="Grigoriev I.V."/>
            <person name="Henrissat B."/>
            <person name="Lindahl B."/>
            <person name="Martin F."/>
        </authorList>
    </citation>
    <scope>NUCLEOTIDE SEQUENCE</scope>
    <source>
        <strain evidence="1">JB14</strain>
    </source>
</reference>
<dbReference type="EMBL" id="ML769512">
    <property type="protein sequence ID" value="KAE9396504.1"/>
    <property type="molecule type" value="Genomic_DNA"/>
</dbReference>